<evidence type="ECO:0000313" key="4">
    <source>
        <dbReference type="EMBL" id="TBU09843.1"/>
    </source>
</evidence>
<dbReference type="Proteomes" id="UP000291404">
    <property type="component" value="Unassembled WGS sequence"/>
</dbReference>
<evidence type="ECO:0000313" key="5">
    <source>
        <dbReference type="Proteomes" id="UP000291404"/>
    </source>
</evidence>
<name>A0A4Q9LN51_9MICR</name>
<dbReference type="GO" id="GO:0000428">
    <property type="term" value="C:DNA-directed RNA polymerase complex"/>
    <property type="evidence" value="ECO:0007669"/>
    <property type="project" value="UniProtKB-KW"/>
</dbReference>
<accession>A0A4Q9LN51</accession>
<dbReference type="Gene3D" id="3.30.1490.120">
    <property type="entry name" value="RNA polymerase Rpb7-like, N-terminal domain"/>
    <property type="match status" value="1"/>
</dbReference>
<gene>
    <name evidence="3" type="ORF">CWI36_0027p0020</name>
    <name evidence="4" type="ORF">CWI39_0031p0060</name>
</gene>
<proteinExistence type="predicted"/>
<evidence type="ECO:0000256" key="1">
    <source>
        <dbReference type="ARBA" id="ARBA00022478"/>
    </source>
</evidence>
<dbReference type="AlphaFoldDB" id="A0A4Q9LN51"/>
<dbReference type="Proteomes" id="UP000293045">
    <property type="component" value="Unassembled WGS sequence"/>
</dbReference>
<dbReference type="EMBL" id="PIXR01000031">
    <property type="protein sequence ID" value="TBU09843.1"/>
    <property type="molecule type" value="Genomic_DNA"/>
</dbReference>
<evidence type="ECO:0000313" key="6">
    <source>
        <dbReference type="Proteomes" id="UP000293045"/>
    </source>
</evidence>
<sequence>MAFYTKTIQIPIQIHPADLKRPEISINNTLMDCHLKYSYKLQGVLVSFTLLSFSKTGEMPYGTPFVKLLCRIQCLVFQPEIGEILDFCDGFSYGIFKIMCDGNTNGKCIVEDVIKGNDDTILIKGKYLE</sequence>
<dbReference type="VEuPathDB" id="MicrosporidiaDB:CWI36_0027p0020"/>
<dbReference type="VEuPathDB" id="MicrosporidiaDB:CWI39_0031p0060"/>
<dbReference type="InterPro" id="IPR036898">
    <property type="entry name" value="RNA_pol_Rpb7-like_N_sf"/>
</dbReference>
<evidence type="ECO:0000313" key="3">
    <source>
        <dbReference type="EMBL" id="TBU09457.1"/>
    </source>
</evidence>
<reference evidence="5 6" key="1">
    <citation type="submission" date="2017-12" db="EMBL/GenBank/DDBJ databases">
        <authorList>
            <person name="Pombert J.-F."/>
            <person name="Haag K.L."/>
            <person name="Ebert D."/>
        </authorList>
    </citation>
    <scope>NUCLEOTIDE SEQUENCE [LARGE SCALE GENOMIC DNA]</scope>
    <source>
        <strain evidence="3">BE-OM-2</strain>
        <strain evidence="4">IL-BN-2</strain>
    </source>
</reference>
<organism evidence="4 6">
    <name type="scientific">Hamiltosporidium magnivora</name>
    <dbReference type="NCBI Taxonomy" id="148818"/>
    <lineage>
        <taxon>Eukaryota</taxon>
        <taxon>Fungi</taxon>
        <taxon>Fungi incertae sedis</taxon>
        <taxon>Microsporidia</taxon>
        <taxon>Dubosqiidae</taxon>
        <taxon>Hamiltosporidium</taxon>
    </lineage>
</organism>
<dbReference type="EMBL" id="PITI01000027">
    <property type="protein sequence ID" value="TBU09457.1"/>
    <property type="molecule type" value="Genomic_DNA"/>
</dbReference>
<evidence type="ECO:0000256" key="2">
    <source>
        <dbReference type="ARBA" id="ARBA00023163"/>
    </source>
</evidence>
<keyword evidence="5" id="KW-1185">Reference proteome</keyword>
<keyword evidence="2" id="KW-0804">Transcription</keyword>
<comment type="caution">
    <text evidence="4">The sequence shown here is derived from an EMBL/GenBank/DDBJ whole genome shotgun (WGS) entry which is preliminary data.</text>
</comment>
<keyword evidence="1" id="KW-0240">DNA-directed RNA polymerase</keyword>
<protein>
    <submittedName>
        <fullName evidence="4">Uncharacterized protein</fullName>
    </submittedName>
</protein>